<protein>
    <recommendedName>
        <fullName evidence="10">Ig-like domain-containing protein</fullName>
    </recommendedName>
</protein>
<dbReference type="Pfam" id="PF00993">
    <property type="entry name" value="MHC_II_alpha"/>
    <property type="match status" value="1"/>
</dbReference>
<keyword evidence="4" id="KW-1015">Disulfide bond</keyword>
<dbReference type="SMART" id="SM00920">
    <property type="entry name" value="MHC_II_alpha"/>
    <property type="match status" value="1"/>
</dbReference>
<evidence type="ECO:0000313" key="8">
    <source>
        <dbReference type="Ensembl" id="ENSONIP00000067341.1"/>
    </source>
</evidence>
<name>A0A669E8K7_ORENI</name>
<evidence type="ECO:0000259" key="6">
    <source>
        <dbReference type="SMART" id="SM00407"/>
    </source>
</evidence>
<evidence type="ECO:0000313" key="9">
    <source>
        <dbReference type="Proteomes" id="UP000005207"/>
    </source>
</evidence>
<comment type="subcellular location">
    <subcellularLocation>
        <location evidence="1">Membrane</location>
        <topology evidence="1">Single-pass type I membrane protein</topology>
    </subcellularLocation>
</comment>
<dbReference type="InterPro" id="IPR013783">
    <property type="entry name" value="Ig-like_fold"/>
</dbReference>
<dbReference type="InterPro" id="IPR050160">
    <property type="entry name" value="MHC/Immunoglobulin"/>
</dbReference>
<dbReference type="PANTHER" id="PTHR19944">
    <property type="entry name" value="MHC CLASS II-RELATED"/>
    <property type="match status" value="1"/>
</dbReference>
<dbReference type="GO" id="GO:0006955">
    <property type="term" value="P:immune response"/>
    <property type="evidence" value="ECO:0007669"/>
    <property type="project" value="InterPro"/>
</dbReference>
<keyword evidence="5" id="KW-0325">Glycoprotein</keyword>
<evidence type="ECO:0000256" key="3">
    <source>
        <dbReference type="ARBA" id="ARBA00022989"/>
    </source>
</evidence>
<evidence type="ECO:0000256" key="4">
    <source>
        <dbReference type="ARBA" id="ARBA00023157"/>
    </source>
</evidence>
<dbReference type="Gene3D" id="3.10.320.10">
    <property type="entry name" value="Class II Histocompatibility Antigen, M Beta Chain, Chain B, domain 1"/>
    <property type="match status" value="1"/>
</dbReference>
<dbReference type="SMART" id="SM00407">
    <property type="entry name" value="IGc1"/>
    <property type="match status" value="1"/>
</dbReference>
<dbReference type="Gene3D" id="2.60.40.10">
    <property type="entry name" value="Immunoglobulins"/>
    <property type="match status" value="1"/>
</dbReference>
<dbReference type="InterPro" id="IPR014745">
    <property type="entry name" value="MHC_II_a/b_N"/>
</dbReference>
<reference evidence="8" key="3">
    <citation type="submission" date="2025-09" db="UniProtKB">
        <authorList>
            <consortium name="Ensembl"/>
        </authorList>
    </citation>
    <scope>IDENTIFICATION</scope>
</reference>
<dbReference type="InParanoid" id="A0A669E8K7"/>
<keyword evidence="2" id="KW-0812">Transmembrane</keyword>
<evidence type="ECO:0000256" key="1">
    <source>
        <dbReference type="ARBA" id="ARBA00004479"/>
    </source>
</evidence>
<evidence type="ECO:0000259" key="7">
    <source>
        <dbReference type="SMART" id="SM00920"/>
    </source>
</evidence>
<evidence type="ECO:0000256" key="2">
    <source>
        <dbReference type="ARBA" id="ARBA00022692"/>
    </source>
</evidence>
<dbReference type="InterPro" id="IPR001003">
    <property type="entry name" value="MHC_II_a_N"/>
</dbReference>
<reference evidence="8" key="2">
    <citation type="submission" date="2025-08" db="UniProtKB">
        <authorList>
            <consortium name="Ensembl"/>
        </authorList>
    </citation>
    <scope>IDENTIFICATION</scope>
</reference>
<organism evidence="8 9">
    <name type="scientific">Oreochromis niloticus</name>
    <name type="common">Nile tilapia</name>
    <name type="synonym">Tilapia nilotica</name>
    <dbReference type="NCBI Taxonomy" id="8128"/>
    <lineage>
        <taxon>Eukaryota</taxon>
        <taxon>Metazoa</taxon>
        <taxon>Chordata</taxon>
        <taxon>Craniata</taxon>
        <taxon>Vertebrata</taxon>
        <taxon>Euteleostomi</taxon>
        <taxon>Actinopterygii</taxon>
        <taxon>Neopterygii</taxon>
        <taxon>Teleostei</taxon>
        <taxon>Neoteleostei</taxon>
        <taxon>Acanthomorphata</taxon>
        <taxon>Ovalentaria</taxon>
        <taxon>Cichlomorphae</taxon>
        <taxon>Cichliformes</taxon>
        <taxon>Cichlidae</taxon>
        <taxon>African cichlids</taxon>
        <taxon>Pseudocrenilabrinae</taxon>
        <taxon>Oreochromini</taxon>
        <taxon>Oreochromis</taxon>
    </lineage>
</organism>
<dbReference type="InterPro" id="IPR011162">
    <property type="entry name" value="MHC_I/II-like_Ag-recog"/>
</dbReference>
<dbReference type="Proteomes" id="UP000005207">
    <property type="component" value="Linkage group LG3"/>
</dbReference>
<dbReference type="Ensembl" id="ENSONIT00000079387.1">
    <property type="protein sequence ID" value="ENSONIP00000067341.1"/>
    <property type="gene ID" value="ENSONIG00000032985.1"/>
</dbReference>
<dbReference type="Pfam" id="PF07654">
    <property type="entry name" value="C1-set"/>
    <property type="match status" value="1"/>
</dbReference>
<accession>A0A669E8K7</accession>
<dbReference type="InterPro" id="IPR036179">
    <property type="entry name" value="Ig-like_dom_sf"/>
</dbReference>
<dbReference type="AlphaFoldDB" id="A0A669E8K7"/>
<keyword evidence="3" id="KW-0472">Membrane</keyword>
<keyword evidence="9" id="KW-1185">Reference proteome</keyword>
<dbReference type="InterPro" id="IPR003597">
    <property type="entry name" value="Ig_C1-set"/>
</dbReference>
<dbReference type="GO" id="GO:0019882">
    <property type="term" value="P:antigen processing and presentation"/>
    <property type="evidence" value="ECO:0007669"/>
    <property type="project" value="InterPro"/>
</dbReference>
<feature type="domain" description="Immunoglobulin C1-set" evidence="6">
    <location>
        <begin position="108"/>
        <end position="161"/>
    </location>
</feature>
<evidence type="ECO:0000256" key="5">
    <source>
        <dbReference type="ARBA" id="ARBA00023180"/>
    </source>
</evidence>
<dbReference type="GeneTree" id="ENSGT00950000183127"/>
<proteinExistence type="predicted"/>
<feature type="domain" description="MHC class II alpha chain N-terminal" evidence="7">
    <location>
        <begin position="11"/>
        <end position="90"/>
    </location>
</feature>
<dbReference type="SUPFAM" id="SSF54452">
    <property type="entry name" value="MHC antigen-recognition domain"/>
    <property type="match status" value="1"/>
</dbReference>
<dbReference type="SUPFAM" id="SSF48726">
    <property type="entry name" value="Immunoglobulin"/>
    <property type="match status" value="1"/>
</dbReference>
<dbReference type="GO" id="GO:0042613">
    <property type="term" value="C:MHC class II protein complex"/>
    <property type="evidence" value="ECO:0007669"/>
    <property type="project" value="InterPro"/>
</dbReference>
<reference evidence="9" key="1">
    <citation type="submission" date="2012-01" db="EMBL/GenBank/DDBJ databases">
        <title>The Genome Sequence of Oreochromis niloticus (Nile Tilapia).</title>
        <authorList>
            <consortium name="Broad Institute Genome Assembly Team"/>
            <consortium name="Broad Institute Sequencing Platform"/>
            <person name="Di Palma F."/>
            <person name="Johnson J."/>
            <person name="Lander E.S."/>
            <person name="Lindblad-Toh K."/>
        </authorList>
    </citation>
    <scope>NUCLEOTIDE SEQUENCE [LARGE SCALE GENOMIC DNA]</scope>
</reference>
<sequence length="162" mass="18800">MIQHRKGGGLYEMNSVSSCSDTDGEDVLILDDEVVWYADFNKRKGVDSLPAFADHPSFEGKYEEAVANQQVCRQNLKVARTAMKDFPKEHVKPFVRLHWTKPPVDHHPAILACSIYDFYPKYIKVTWLRNGQRVTSNTTTTEELPDADWFYQIHSYLEYTPR</sequence>
<evidence type="ECO:0008006" key="10">
    <source>
        <dbReference type="Google" id="ProtNLM"/>
    </source>
</evidence>
<keyword evidence="3" id="KW-1133">Transmembrane helix</keyword>